<feature type="transmembrane region" description="Helical" evidence="6">
    <location>
        <begin position="62"/>
        <end position="85"/>
    </location>
</feature>
<reference evidence="7 8" key="1">
    <citation type="submission" date="2023-03" db="EMBL/GenBank/DDBJ databases">
        <title>Whole genome sequencing of Methanotrichaceae archaeon M04Ac.</title>
        <authorList>
            <person name="Khomyakova M.A."/>
            <person name="Merkel A.Y."/>
            <person name="Slobodkin A.I."/>
        </authorList>
    </citation>
    <scope>NUCLEOTIDE SEQUENCE [LARGE SCALE GENOMIC DNA]</scope>
    <source>
        <strain evidence="7 8">M04Ac</strain>
    </source>
</reference>
<dbReference type="InterPro" id="IPR002549">
    <property type="entry name" value="AI-2E-like"/>
</dbReference>
<evidence type="ECO:0000256" key="4">
    <source>
        <dbReference type="ARBA" id="ARBA00022989"/>
    </source>
</evidence>
<sequence>MDQRRRFYIVSAAILIILMIFAVYITKDFLPAILLGFFLAFILDPVFMYLTKHVGHHHRASAIISMLIIFFLLLFVVFVAADALIEEMSNLLGLGGVAYLQILSSNFSSAINVLADTYIPGQAADYVKAIGDIPTALISMVQPVLQDHVISFASHLPIYFAQILLAIIFTYYFLVDGRWIIKEFVGLLPEDDVVAHFLQELNLIYESLFRVFFIIALLIGTIGAIGFQLFGIPYPLLFGMIIAVAALVPILGPETVFGPFALYYILTGDYTKGIALIAFGMIFLVIIPNNLILPRLASVRASIHPLITLTAFTAPIFAIGFMGVIVGPAVYGFILAAYRTMVYMREIKTSVPDGVDSSEVAENHFGDLIPDRLH</sequence>
<dbReference type="RefSeq" id="WP_316969356.1">
    <property type="nucleotide sequence ID" value="NZ_JARFPL010000026.1"/>
</dbReference>
<name>A0ABT5XGN6_9EURY</name>
<feature type="transmembrane region" description="Helical" evidence="6">
    <location>
        <begin position="208"/>
        <end position="230"/>
    </location>
</feature>
<gene>
    <name evidence="7" type="ORF">P0O24_08655</name>
</gene>
<organism evidence="7 8">
    <name type="scientific">Candidatus Methanocrinis alkalitolerans</name>
    <dbReference type="NCBI Taxonomy" id="3033395"/>
    <lineage>
        <taxon>Archaea</taxon>
        <taxon>Methanobacteriati</taxon>
        <taxon>Methanobacteriota</taxon>
        <taxon>Stenosarchaea group</taxon>
        <taxon>Methanomicrobia</taxon>
        <taxon>Methanotrichales</taxon>
        <taxon>Methanotrichaceae</taxon>
        <taxon>Methanocrinis</taxon>
    </lineage>
</organism>
<keyword evidence="4 6" id="KW-1133">Transmembrane helix</keyword>
<comment type="caution">
    <text evidence="7">The sequence shown here is derived from an EMBL/GenBank/DDBJ whole genome shotgun (WGS) entry which is preliminary data.</text>
</comment>
<accession>A0ABT5XGN6</accession>
<keyword evidence="8" id="KW-1185">Reference proteome</keyword>
<keyword evidence="3 6" id="KW-0812">Transmembrane</keyword>
<evidence type="ECO:0000256" key="5">
    <source>
        <dbReference type="ARBA" id="ARBA00023136"/>
    </source>
</evidence>
<evidence type="ECO:0000256" key="3">
    <source>
        <dbReference type="ARBA" id="ARBA00022692"/>
    </source>
</evidence>
<evidence type="ECO:0000313" key="8">
    <source>
        <dbReference type="Proteomes" id="UP001215956"/>
    </source>
</evidence>
<dbReference type="PANTHER" id="PTHR21716">
    <property type="entry name" value="TRANSMEMBRANE PROTEIN"/>
    <property type="match status" value="1"/>
</dbReference>
<comment type="similarity">
    <text evidence="2">Belongs to the autoinducer-2 exporter (AI-2E) (TC 2.A.86) family.</text>
</comment>
<feature type="transmembrane region" description="Helical" evidence="6">
    <location>
        <begin position="32"/>
        <end position="50"/>
    </location>
</feature>
<feature type="transmembrane region" description="Helical" evidence="6">
    <location>
        <begin position="7"/>
        <end position="26"/>
    </location>
</feature>
<feature type="transmembrane region" description="Helical" evidence="6">
    <location>
        <begin position="236"/>
        <end position="266"/>
    </location>
</feature>
<dbReference type="Pfam" id="PF01594">
    <property type="entry name" value="AI-2E_transport"/>
    <property type="match status" value="1"/>
</dbReference>
<feature type="transmembrane region" description="Helical" evidence="6">
    <location>
        <begin position="156"/>
        <end position="174"/>
    </location>
</feature>
<keyword evidence="5 6" id="KW-0472">Membrane</keyword>
<evidence type="ECO:0000313" key="7">
    <source>
        <dbReference type="EMBL" id="MDF0593652.1"/>
    </source>
</evidence>
<dbReference type="Proteomes" id="UP001215956">
    <property type="component" value="Unassembled WGS sequence"/>
</dbReference>
<dbReference type="PANTHER" id="PTHR21716:SF71">
    <property type="entry name" value="TRANSPORT PROTEIN MJ1177-RELATED"/>
    <property type="match status" value="1"/>
</dbReference>
<proteinExistence type="inferred from homology"/>
<evidence type="ECO:0000256" key="2">
    <source>
        <dbReference type="ARBA" id="ARBA00009773"/>
    </source>
</evidence>
<comment type="subcellular location">
    <subcellularLocation>
        <location evidence="1">Membrane</location>
        <topology evidence="1">Multi-pass membrane protein</topology>
    </subcellularLocation>
</comment>
<feature type="transmembrane region" description="Helical" evidence="6">
    <location>
        <begin position="273"/>
        <end position="292"/>
    </location>
</feature>
<evidence type="ECO:0000256" key="1">
    <source>
        <dbReference type="ARBA" id="ARBA00004141"/>
    </source>
</evidence>
<evidence type="ECO:0000256" key="6">
    <source>
        <dbReference type="SAM" id="Phobius"/>
    </source>
</evidence>
<feature type="transmembrane region" description="Helical" evidence="6">
    <location>
        <begin position="312"/>
        <end position="338"/>
    </location>
</feature>
<protein>
    <submittedName>
        <fullName evidence="7">AI-2E family transporter</fullName>
    </submittedName>
</protein>
<dbReference type="EMBL" id="JARFPL010000026">
    <property type="protein sequence ID" value="MDF0593652.1"/>
    <property type="molecule type" value="Genomic_DNA"/>
</dbReference>